<accession>A0A2A4I3D0</accession>
<dbReference type="Proteomes" id="UP000218784">
    <property type="component" value="Unassembled WGS sequence"/>
</dbReference>
<evidence type="ECO:0000313" key="2">
    <source>
        <dbReference type="Proteomes" id="UP000218784"/>
    </source>
</evidence>
<gene>
    <name evidence="1" type="ORF">COA17_05160</name>
</gene>
<name>A0A2A4I3D0_9SPHN</name>
<comment type="caution">
    <text evidence="1">The sequence shown here is derived from an EMBL/GenBank/DDBJ whole genome shotgun (WGS) entry which is preliminary data.</text>
</comment>
<evidence type="ECO:0000313" key="1">
    <source>
        <dbReference type="EMBL" id="PCG10763.1"/>
    </source>
</evidence>
<keyword evidence="2" id="KW-1185">Reference proteome</keyword>
<proteinExistence type="predicted"/>
<protein>
    <submittedName>
        <fullName evidence="1">Uncharacterized protein</fullName>
    </submittedName>
</protein>
<dbReference type="EMBL" id="NWVD01000001">
    <property type="protein sequence ID" value="PCG10763.1"/>
    <property type="molecule type" value="Genomic_DNA"/>
</dbReference>
<reference evidence="1 2" key="1">
    <citation type="submission" date="2017-09" db="EMBL/GenBank/DDBJ databases">
        <title>Sphingomonas ginsenosidimutans KACC 14949, whole genome shotgun sequence.</title>
        <authorList>
            <person name="Feng G."/>
            <person name="Zhu H."/>
        </authorList>
    </citation>
    <scope>NUCLEOTIDE SEQUENCE [LARGE SCALE GENOMIC DNA]</scope>
    <source>
        <strain evidence="1 2">KACC 14949</strain>
    </source>
</reference>
<sequence>MVVGEKPEAGSADGDPTVRVIAYANLIRCLHHEINREDNLAPIIIAYLRGLRSFPEYRDTTVLYLDNVDVTGSSTYDQLMKREIAALLDELLGTGAI</sequence>
<organism evidence="1 2">
    <name type="scientific">Sphingomonas ginsenosidimutans</name>
    <dbReference type="NCBI Taxonomy" id="862134"/>
    <lineage>
        <taxon>Bacteria</taxon>
        <taxon>Pseudomonadati</taxon>
        <taxon>Pseudomonadota</taxon>
        <taxon>Alphaproteobacteria</taxon>
        <taxon>Sphingomonadales</taxon>
        <taxon>Sphingomonadaceae</taxon>
        <taxon>Sphingomonas</taxon>
    </lineage>
</organism>
<dbReference type="AlphaFoldDB" id="A0A2A4I3D0"/>